<evidence type="ECO:0000256" key="1">
    <source>
        <dbReference type="SAM" id="MobiDB-lite"/>
    </source>
</evidence>
<feature type="non-terminal residue" evidence="2">
    <location>
        <position position="1"/>
    </location>
</feature>
<name>A0AAN5I8H9_9BILA</name>
<keyword evidence="3" id="KW-1185">Reference proteome</keyword>
<feature type="non-terminal residue" evidence="2">
    <location>
        <position position="237"/>
    </location>
</feature>
<dbReference type="AlphaFoldDB" id="A0AAN5I8H9"/>
<evidence type="ECO:0000313" key="2">
    <source>
        <dbReference type="EMBL" id="GMR54196.1"/>
    </source>
</evidence>
<accession>A0AAN5I8H9</accession>
<protein>
    <submittedName>
        <fullName evidence="2">Uncharacterized protein</fullName>
    </submittedName>
</protein>
<evidence type="ECO:0000313" key="3">
    <source>
        <dbReference type="Proteomes" id="UP001328107"/>
    </source>
</evidence>
<comment type="caution">
    <text evidence="2">The sequence shown here is derived from an EMBL/GenBank/DDBJ whole genome shotgun (WGS) entry which is preliminary data.</text>
</comment>
<dbReference type="EMBL" id="BTRK01000005">
    <property type="protein sequence ID" value="GMR54196.1"/>
    <property type="molecule type" value="Genomic_DNA"/>
</dbReference>
<dbReference type="Proteomes" id="UP001328107">
    <property type="component" value="Unassembled WGS sequence"/>
</dbReference>
<proteinExistence type="predicted"/>
<gene>
    <name evidence="2" type="ORF">PMAYCL1PPCAC_24391</name>
</gene>
<reference evidence="3" key="1">
    <citation type="submission" date="2022-10" db="EMBL/GenBank/DDBJ databases">
        <title>Genome assembly of Pristionchus species.</title>
        <authorList>
            <person name="Yoshida K."/>
            <person name="Sommer R.J."/>
        </authorList>
    </citation>
    <scope>NUCLEOTIDE SEQUENCE [LARGE SCALE GENOMIC DNA]</scope>
    <source>
        <strain evidence="3">RS5460</strain>
    </source>
</reference>
<feature type="region of interest" description="Disordered" evidence="1">
    <location>
        <begin position="14"/>
        <end position="38"/>
    </location>
</feature>
<organism evidence="2 3">
    <name type="scientific">Pristionchus mayeri</name>
    <dbReference type="NCBI Taxonomy" id="1317129"/>
    <lineage>
        <taxon>Eukaryota</taxon>
        <taxon>Metazoa</taxon>
        <taxon>Ecdysozoa</taxon>
        <taxon>Nematoda</taxon>
        <taxon>Chromadorea</taxon>
        <taxon>Rhabditida</taxon>
        <taxon>Rhabditina</taxon>
        <taxon>Diplogasteromorpha</taxon>
        <taxon>Diplogasteroidea</taxon>
        <taxon>Neodiplogasteridae</taxon>
        <taxon>Pristionchus</taxon>
    </lineage>
</organism>
<sequence length="237" mass="26586">QVVNTARVSMLLYDESDMEEDFGHEEEEESSEEEMSDEGDNAFEAALIYDVEASPHEFLKEDVKMAAKKHPELERQLCIPSVQIEPPASGNEGMCSVVLTINVSNLPEMLRHLWELGNAMTVSVIVDNIHKAEYRTHERRPMTLSRLNSDKPSRFPVGECLCNVVKPMITNEYWLPENASPSETGSFFAKAYEKMMERMNTLTDIAWSAGINYTPVDCSLPSVVESSASISTRNSVS</sequence>